<comment type="catalytic activity">
    <reaction evidence="1 5">
        <text>L-glutamyl-[protein] + S-adenosyl-L-methionine = [protein]-L-glutamate 5-O-methyl ester + S-adenosyl-L-homocysteine</text>
        <dbReference type="Rhea" id="RHEA:24452"/>
        <dbReference type="Rhea" id="RHEA-COMP:10208"/>
        <dbReference type="Rhea" id="RHEA-COMP:10311"/>
        <dbReference type="ChEBI" id="CHEBI:29973"/>
        <dbReference type="ChEBI" id="CHEBI:57856"/>
        <dbReference type="ChEBI" id="CHEBI:59789"/>
        <dbReference type="ChEBI" id="CHEBI:82795"/>
        <dbReference type="EC" id="2.1.1.80"/>
    </reaction>
</comment>
<dbReference type="Gene3D" id="3.40.50.150">
    <property type="entry name" value="Vaccinia Virus protein VP39"/>
    <property type="match status" value="1"/>
</dbReference>
<comment type="caution">
    <text evidence="9">The sequence shown here is derived from an EMBL/GenBank/DDBJ whole genome shotgun (WGS) entry which is preliminary data.</text>
</comment>
<dbReference type="AlphaFoldDB" id="A0A4R2MEB2"/>
<evidence type="ECO:0000313" key="10">
    <source>
        <dbReference type="Proteomes" id="UP000295106"/>
    </source>
</evidence>
<dbReference type="PANTHER" id="PTHR24422:SF10">
    <property type="entry name" value="CHEMOTAXIS PROTEIN METHYLTRANSFERASE 2"/>
    <property type="match status" value="1"/>
</dbReference>
<dbReference type="PRINTS" id="PR00996">
    <property type="entry name" value="CHERMTFRASE"/>
</dbReference>
<comment type="function">
    <text evidence="5">Methylation of the membrane-bound methyl-accepting chemotaxis proteins (MCP) to form gamma-glutamyl methyl ester residues in MCP.</text>
</comment>
<dbReference type="PROSITE" id="PS50123">
    <property type="entry name" value="CHER"/>
    <property type="match status" value="1"/>
</dbReference>
<dbReference type="PANTHER" id="PTHR24422">
    <property type="entry name" value="CHEMOTAXIS PROTEIN METHYLTRANSFERASE"/>
    <property type="match status" value="1"/>
</dbReference>
<feature type="binding site" evidence="6">
    <location>
        <begin position="250"/>
        <end position="251"/>
    </location>
    <ligand>
        <name>S-adenosyl-L-methionine</name>
        <dbReference type="ChEBI" id="CHEBI:59789"/>
    </ligand>
</feature>
<evidence type="ECO:0000256" key="2">
    <source>
        <dbReference type="ARBA" id="ARBA00022603"/>
    </source>
</evidence>
<dbReference type="InterPro" id="IPR036804">
    <property type="entry name" value="CheR_N_sf"/>
</dbReference>
<gene>
    <name evidence="9" type="ORF">EV684_1059</name>
</gene>
<dbReference type="InterPro" id="IPR029063">
    <property type="entry name" value="SAM-dependent_MTases_sf"/>
</dbReference>
<keyword evidence="3 5" id="KW-0808">Transferase</keyword>
<sequence length="308" mass="35196">MRPQDLSGAQSRLAGPAARPKGAPVTSGTVAAPPVITDADFQKFAEFFYRKTGIHFDEGKRYFVDKRLVDRIQATGAESFRSYFVALRFEADGAEMQHLVNCMTVNETYFFREAYQFDCLVNNLLDEVAARKRPGQRIRIWSIPSSTGEEPYSIAIYLLERWPRIDEFDVEILSSDIDTTVLASARRGVYSPRSVQYLPPAYLKKYFTRHGQDEWAISRDLVSAVEFSRVNLSEGADTRQFRDIDIVFCRNLLIYFDDLSRRVAAEALYDTMSPGGFICLGHSESMSRMSSLYTVRRFPDAMVYQKPQ</sequence>
<protein>
    <recommendedName>
        <fullName evidence="5">Chemotaxis protein methyltransferase</fullName>
        <ecNumber evidence="5">2.1.1.80</ecNumber>
    </recommendedName>
</protein>
<keyword evidence="4 5" id="KW-0949">S-adenosyl-L-methionine</keyword>
<proteinExistence type="predicted"/>
<dbReference type="InterPro" id="IPR050903">
    <property type="entry name" value="Bact_Chemotaxis_MeTrfase"/>
</dbReference>
<dbReference type="OrthoDB" id="9816309at2"/>
<feature type="binding site" evidence="6">
    <location>
        <position position="150"/>
    </location>
    <ligand>
        <name>S-adenosyl-L-methionine</name>
        <dbReference type="ChEBI" id="CHEBI:59789"/>
    </ligand>
</feature>
<dbReference type="InterPro" id="IPR000780">
    <property type="entry name" value="CheR_MeTrfase"/>
</dbReference>
<dbReference type="PIRSF" id="PIRSF000410">
    <property type="entry name" value="CheR"/>
    <property type="match status" value="1"/>
</dbReference>
<dbReference type="Proteomes" id="UP000295106">
    <property type="component" value="Unassembled WGS sequence"/>
</dbReference>
<dbReference type="Gene3D" id="1.10.155.10">
    <property type="entry name" value="Chemotaxis receptor methyltransferase CheR, N-terminal domain"/>
    <property type="match status" value="1"/>
</dbReference>
<evidence type="ECO:0000256" key="3">
    <source>
        <dbReference type="ARBA" id="ARBA00022679"/>
    </source>
</evidence>
<reference evidence="9 10" key="1">
    <citation type="submission" date="2019-03" db="EMBL/GenBank/DDBJ databases">
        <title>Genomic Encyclopedia of Type Strains, Phase IV (KMG-IV): sequencing the most valuable type-strain genomes for metagenomic binning, comparative biology and taxonomic classification.</title>
        <authorList>
            <person name="Goeker M."/>
        </authorList>
    </citation>
    <scope>NUCLEOTIDE SEQUENCE [LARGE SCALE GENOMIC DNA]</scope>
    <source>
        <strain evidence="9 10">DSM 1709</strain>
    </source>
</reference>
<feature type="binding site" evidence="6">
    <location>
        <position position="106"/>
    </location>
    <ligand>
        <name>S-adenosyl-L-methionine</name>
        <dbReference type="ChEBI" id="CHEBI:59789"/>
    </ligand>
</feature>
<evidence type="ECO:0000256" key="6">
    <source>
        <dbReference type="PIRSR" id="PIRSR000410-1"/>
    </source>
</evidence>
<evidence type="ECO:0000259" key="8">
    <source>
        <dbReference type="PROSITE" id="PS50123"/>
    </source>
</evidence>
<dbReference type="GO" id="GO:0032259">
    <property type="term" value="P:methylation"/>
    <property type="evidence" value="ECO:0007669"/>
    <property type="project" value="UniProtKB-KW"/>
</dbReference>
<accession>A0A4R2MEB2</accession>
<evidence type="ECO:0000313" key="9">
    <source>
        <dbReference type="EMBL" id="TCP02844.1"/>
    </source>
</evidence>
<dbReference type="Pfam" id="PF03705">
    <property type="entry name" value="CheR_N"/>
    <property type="match status" value="1"/>
</dbReference>
<evidence type="ECO:0000256" key="7">
    <source>
        <dbReference type="SAM" id="MobiDB-lite"/>
    </source>
</evidence>
<evidence type="ECO:0000256" key="4">
    <source>
        <dbReference type="ARBA" id="ARBA00022691"/>
    </source>
</evidence>
<dbReference type="SUPFAM" id="SSF53335">
    <property type="entry name" value="S-adenosyl-L-methionine-dependent methyltransferases"/>
    <property type="match status" value="1"/>
</dbReference>
<feature type="domain" description="CheR-type methyltransferase" evidence="8">
    <location>
        <begin position="29"/>
        <end position="308"/>
    </location>
</feature>
<dbReference type="InterPro" id="IPR022642">
    <property type="entry name" value="CheR_C"/>
</dbReference>
<dbReference type="InterPro" id="IPR026024">
    <property type="entry name" value="Chemotaxis_MeTrfase_CheR"/>
</dbReference>
<feature type="region of interest" description="Disordered" evidence="7">
    <location>
        <begin position="1"/>
        <end position="29"/>
    </location>
</feature>
<organism evidence="9 10">
    <name type="scientific">Rubrivivax gelatinosus</name>
    <name type="common">Rhodocyclus gelatinosus</name>
    <name type="synonym">Rhodopseudomonas gelatinosa</name>
    <dbReference type="NCBI Taxonomy" id="28068"/>
    <lineage>
        <taxon>Bacteria</taxon>
        <taxon>Pseudomonadati</taxon>
        <taxon>Pseudomonadota</taxon>
        <taxon>Betaproteobacteria</taxon>
        <taxon>Burkholderiales</taxon>
        <taxon>Sphaerotilaceae</taxon>
        <taxon>Rubrivivax</taxon>
    </lineage>
</organism>
<dbReference type="EC" id="2.1.1.80" evidence="5"/>
<dbReference type="GO" id="GO:0008983">
    <property type="term" value="F:protein-glutamate O-methyltransferase activity"/>
    <property type="evidence" value="ECO:0007669"/>
    <property type="project" value="UniProtKB-EC"/>
</dbReference>
<dbReference type="SUPFAM" id="SSF47757">
    <property type="entry name" value="Chemotaxis receptor methyltransferase CheR, N-terminal domain"/>
    <property type="match status" value="1"/>
</dbReference>
<dbReference type="InterPro" id="IPR022641">
    <property type="entry name" value="CheR_N"/>
</dbReference>
<dbReference type="SMART" id="SM00138">
    <property type="entry name" value="MeTrc"/>
    <property type="match status" value="1"/>
</dbReference>
<feature type="binding site" evidence="6">
    <location>
        <position position="112"/>
    </location>
    <ligand>
        <name>S-adenosyl-L-methionine</name>
        <dbReference type="ChEBI" id="CHEBI:59789"/>
    </ligand>
</feature>
<feature type="binding site" evidence="6">
    <location>
        <begin position="231"/>
        <end position="232"/>
    </location>
    <ligand>
        <name>S-adenosyl-L-methionine</name>
        <dbReference type="ChEBI" id="CHEBI:59789"/>
    </ligand>
</feature>
<evidence type="ECO:0000256" key="1">
    <source>
        <dbReference type="ARBA" id="ARBA00001541"/>
    </source>
</evidence>
<dbReference type="EMBL" id="SLXD01000005">
    <property type="protein sequence ID" value="TCP02844.1"/>
    <property type="molecule type" value="Genomic_DNA"/>
</dbReference>
<keyword evidence="2 5" id="KW-0489">Methyltransferase</keyword>
<feature type="binding site" evidence="6">
    <location>
        <position position="176"/>
    </location>
    <ligand>
        <name>S-adenosyl-L-methionine</name>
        <dbReference type="ChEBI" id="CHEBI:59789"/>
    </ligand>
</feature>
<feature type="binding site" evidence="6">
    <location>
        <position position="108"/>
    </location>
    <ligand>
        <name>S-adenosyl-L-methionine</name>
        <dbReference type="ChEBI" id="CHEBI:59789"/>
    </ligand>
</feature>
<name>A0A4R2MEB2_RUBGE</name>
<dbReference type="Pfam" id="PF01739">
    <property type="entry name" value="CheR"/>
    <property type="match status" value="1"/>
</dbReference>
<evidence type="ECO:0000256" key="5">
    <source>
        <dbReference type="PIRNR" id="PIRNR000410"/>
    </source>
</evidence>